<evidence type="ECO:0000313" key="2">
    <source>
        <dbReference type="Proteomes" id="UP000322000"/>
    </source>
</evidence>
<name>A0A7E5W1J6_TRINI</name>
<proteinExistence type="inferred from homology"/>
<organism evidence="2 3">
    <name type="scientific">Trichoplusia ni</name>
    <name type="common">Cabbage looper</name>
    <dbReference type="NCBI Taxonomy" id="7111"/>
    <lineage>
        <taxon>Eukaryota</taxon>
        <taxon>Metazoa</taxon>
        <taxon>Ecdysozoa</taxon>
        <taxon>Arthropoda</taxon>
        <taxon>Hexapoda</taxon>
        <taxon>Insecta</taxon>
        <taxon>Pterygota</taxon>
        <taxon>Neoptera</taxon>
        <taxon>Endopterygota</taxon>
        <taxon>Lepidoptera</taxon>
        <taxon>Glossata</taxon>
        <taxon>Ditrysia</taxon>
        <taxon>Noctuoidea</taxon>
        <taxon>Noctuidae</taxon>
        <taxon>Plusiinae</taxon>
        <taxon>Trichoplusia</taxon>
    </lineage>
</organism>
<keyword evidence="1" id="KW-0472">Membrane</keyword>
<comment type="similarity">
    <text evidence="1">Belongs to the MICOS complex subunit Mic13 family.</text>
</comment>
<gene>
    <name evidence="3" type="primary">LOC113498616</name>
</gene>
<evidence type="ECO:0000256" key="1">
    <source>
        <dbReference type="RuleBase" id="RU363009"/>
    </source>
</evidence>
<dbReference type="Pfam" id="PF15884">
    <property type="entry name" value="QIL1"/>
    <property type="match status" value="1"/>
</dbReference>
<keyword evidence="1" id="KW-0999">Mitochondrion inner membrane</keyword>
<dbReference type="Proteomes" id="UP000322000">
    <property type="component" value="Chromosome 11"/>
</dbReference>
<accession>A0A7E5W1J6</accession>
<dbReference type="InterPro" id="IPR026769">
    <property type="entry name" value="Mic13"/>
</dbReference>
<comment type="function">
    <text evidence="1">Component of the MICOS complex, a large protein complex of the mitochondrial inner membrane that plays crucial roles in the maintenance of crista junctions, inner membrane architecture, and formation of contact sites to the outer membrane.</text>
</comment>
<sequence>MGDVSDSKSDKKERVRCDVCRTINLAKHVKHPKPDMQMYEKCTPVEKYSCPRVAELPLKPTCIKVCSREEFKLKRSGQAVVMPRMPHYVHGKLLYAVKAGILIGSVYFTYTQGVWGDQQEVTECLRRWQEYIRSINTRRPPIFDHCGNVIKKDTVESFVAPLYAMYKSAVTTCFAGVVKVPLIIKCAYLDYLKALEKKHEEAALERKLKRKG</sequence>
<dbReference type="InParanoid" id="A0A7E5W1J6"/>
<comment type="subcellular location">
    <subcellularLocation>
        <location evidence="1">Mitochondrion inner membrane</location>
        <topology evidence="1">Single-pass membrane protein</topology>
    </subcellularLocation>
</comment>
<dbReference type="KEGG" id="tnl:113498616"/>
<comment type="subunit">
    <text evidence="1">Component of the mitochondrial contact site and cristae organizing system (MICOS) complex.</text>
</comment>
<dbReference type="GO" id="GO:0061617">
    <property type="term" value="C:MICOS complex"/>
    <property type="evidence" value="ECO:0007669"/>
    <property type="project" value="UniProtKB-UniRule"/>
</dbReference>
<dbReference type="AlphaFoldDB" id="A0A7E5W1J6"/>
<dbReference type="GeneID" id="113498616"/>
<keyword evidence="2" id="KW-1185">Reference proteome</keyword>
<dbReference type="OrthoDB" id="6971227at2759"/>
<dbReference type="RefSeq" id="XP_026734494.1">
    <property type="nucleotide sequence ID" value="XM_026878693.1"/>
</dbReference>
<evidence type="ECO:0000313" key="3">
    <source>
        <dbReference type="RefSeq" id="XP_026734494.1"/>
    </source>
</evidence>
<protein>
    <recommendedName>
        <fullName evidence="1">MICOS complex subunit MIC13</fullName>
    </recommendedName>
</protein>
<keyword evidence="1" id="KW-0496">Mitochondrion</keyword>
<reference evidence="3" key="1">
    <citation type="submission" date="2025-08" db="UniProtKB">
        <authorList>
            <consortium name="RefSeq"/>
        </authorList>
    </citation>
    <scope>IDENTIFICATION</scope>
</reference>